<dbReference type="RefSeq" id="WP_136137733.1">
    <property type="nucleotide sequence ID" value="NZ_SDGV01000028.1"/>
</dbReference>
<keyword evidence="2" id="KW-0378">Hydrolase</keyword>
<dbReference type="GO" id="GO:0005829">
    <property type="term" value="C:cytosol"/>
    <property type="evidence" value="ECO:0007669"/>
    <property type="project" value="TreeGrafter"/>
</dbReference>
<dbReference type="Gene3D" id="3.40.50.300">
    <property type="entry name" value="P-loop containing nucleotide triphosphate hydrolases"/>
    <property type="match status" value="2"/>
</dbReference>
<sequence>MIKQLPEIWQNEWEKQGFSKPSLIQEQLFTQLQKKESVLGVSPTGSGKTLAYLLPLLMQLEQGEGTQLLVVLPSQELASQVASVAREWAPALDLKVQTIIGGANVRRQLEGLKKRPEVVVGTPGRLLELIKARKLKVHLLKALVLDEIDDLVADTEFTAAKGIIKSVQKETPIIGISATGRSVEDKLDDIFRNEVTIVDVTKEDDTKGEISHQYILTPSRKRSDVLRRLAHTEGFKALVFFNSVSELGAVSERLEFLEVPHLTLASDQSQTERKHSMSMFDSGKVPLLLTTDIGARGLDFNDLYYVVQYDVPLMTDDYVHRSGRVGRMGKNGAVISLVNERELRNLRQITRELDRNLIEQFAAFGEILANRPVGEKTENELAPKKKKTKEPQINKANTTNKIMNDSTKPKKKKNRTKKQKNKGAKWKQ</sequence>
<feature type="compositionally biased region" description="Polar residues" evidence="6">
    <location>
        <begin position="394"/>
        <end position="406"/>
    </location>
</feature>
<dbReference type="Proteomes" id="UP000310506">
    <property type="component" value="Unassembled WGS sequence"/>
</dbReference>
<dbReference type="SUPFAM" id="SSF52540">
    <property type="entry name" value="P-loop containing nucleoside triphosphate hydrolases"/>
    <property type="match status" value="1"/>
</dbReference>
<dbReference type="PROSITE" id="PS51192">
    <property type="entry name" value="HELICASE_ATP_BIND_1"/>
    <property type="match status" value="1"/>
</dbReference>
<feature type="domain" description="Helicase ATP-binding" evidence="7">
    <location>
        <begin position="29"/>
        <end position="198"/>
    </location>
</feature>
<dbReference type="InterPro" id="IPR027417">
    <property type="entry name" value="P-loop_NTPase"/>
</dbReference>
<comment type="similarity">
    <text evidence="5">Belongs to the DEAD box helicase family.</text>
</comment>
<dbReference type="InterPro" id="IPR050079">
    <property type="entry name" value="DEAD_box_RNA_helicase"/>
</dbReference>
<reference evidence="9 10" key="1">
    <citation type="submission" date="2019-01" db="EMBL/GenBank/DDBJ databases">
        <title>Vagococcus silagei sp. nov. isolated from brewer's grain.</title>
        <authorList>
            <person name="Guu J.-R."/>
        </authorList>
    </citation>
    <scope>NUCLEOTIDE SEQUENCE [LARGE SCALE GENOMIC DNA]</scope>
    <source>
        <strain evidence="9 10">2B-2</strain>
    </source>
</reference>
<dbReference type="AlphaFoldDB" id="A0A4S3B231"/>
<dbReference type="InterPro" id="IPR011545">
    <property type="entry name" value="DEAD/DEAH_box_helicase_dom"/>
</dbReference>
<gene>
    <name evidence="9" type="ORF">ESZ54_11145</name>
</gene>
<dbReference type="Pfam" id="PF00271">
    <property type="entry name" value="Helicase_C"/>
    <property type="match status" value="1"/>
</dbReference>
<keyword evidence="3 9" id="KW-0347">Helicase</keyword>
<dbReference type="InterPro" id="IPR044742">
    <property type="entry name" value="DEAD/DEAH_RhlB"/>
</dbReference>
<dbReference type="EMBL" id="SDGV01000028">
    <property type="protein sequence ID" value="THB60297.1"/>
    <property type="molecule type" value="Genomic_DNA"/>
</dbReference>
<accession>A0A4S3B231</accession>
<dbReference type="GO" id="GO:0003724">
    <property type="term" value="F:RNA helicase activity"/>
    <property type="evidence" value="ECO:0007669"/>
    <property type="project" value="TreeGrafter"/>
</dbReference>
<evidence type="ECO:0000256" key="4">
    <source>
        <dbReference type="ARBA" id="ARBA00022840"/>
    </source>
</evidence>
<evidence type="ECO:0000313" key="10">
    <source>
        <dbReference type="Proteomes" id="UP000310506"/>
    </source>
</evidence>
<dbReference type="PROSITE" id="PS51194">
    <property type="entry name" value="HELICASE_CTER"/>
    <property type="match status" value="1"/>
</dbReference>
<dbReference type="SMART" id="SM00487">
    <property type="entry name" value="DEXDc"/>
    <property type="match status" value="1"/>
</dbReference>
<evidence type="ECO:0000259" key="7">
    <source>
        <dbReference type="PROSITE" id="PS51192"/>
    </source>
</evidence>
<evidence type="ECO:0000313" key="9">
    <source>
        <dbReference type="EMBL" id="THB60297.1"/>
    </source>
</evidence>
<dbReference type="PANTHER" id="PTHR47959">
    <property type="entry name" value="ATP-DEPENDENT RNA HELICASE RHLE-RELATED"/>
    <property type="match status" value="1"/>
</dbReference>
<dbReference type="GO" id="GO:0005524">
    <property type="term" value="F:ATP binding"/>
    <property type="evidence" value="ECO:0007669"/>
    <property type="project" value="UniProtKB-KW"/>
</dbReference>
<dbReference type="OrthoDB" id="9805696at2"/>
<evidence type="ECO:0000256" key="1">
    <source>
        <dbReference type="ARBA" id="ARBA00022741"/>
    </source>
</evidence>
<dbReference type="InterPro" id="IPR001650">
    <property type="entry name" value="Helicase_C-like"/>
</dbReference>
<feature type="region of interest" description="Disordered" evidence="6">
    <location>
        <begin position="375"/>
        <end position="428"/>
    </location>
</feature>
<keyword evidence="4" id="KW-0067">ATP-binding</keyword>
<dbReference type="SMART" id="SM00490">
    <property type="entry name" value="HELICc"/>
    <property type="match status" value="1"/>
</dbReference>
<dbReference type="GO" id="GO:0016787">
    <property type="term" value="F:hydrolase activity"/>
    <property type="evidence" value="ECO:0007669"/>
    <property type="project" value="UniProtKB-KW"/>
</dbReference>
<dbReference type="PANTHER" id="PTHR47959:SF1">
    <property type="entry name" value="ATP-DEPENDENT RNA HELICASE DBPA"/>
    <property type="match status" value="1"/>
</dbReference>
<feature type="compositionally biased region" description="Basic residues" evidence="6">
    <location>
        <begin position="409"/>
        <end position="428"/>
    </location>
</feature>
<proteinExistence type="inferred from homology"/>
<name>A0A4S3B231_9ENTE</name>
<dbReference type="InterPro" id="IPR014001">
    <property type="entry name" value="Helicase_ATP-bd"/>
</dbReference>
<dbReference type="GO" id="GO:0003676">
    <property type="term" value="F:nucleic acid binding"/>
    <property type="evidence" value="ECO:0007669"/>
    <property type="project" value="InterPro"/>
</dbReference>
<feature type="domain" description="Helicase C-terminal" evidence="8">
    <location>
        <begin position="224"/>
        <end position="369"/>
    </location>
</feature>
<evidence type="ECO:0000256" key="6">
    <source>
        <dbReference type="SAM" id="MobiDB-lite"/>
    </source>
</evidence>
<dbReference type="CDD" id="cd18787">
    <property type="entry name" value="SF2_C_DEAD"/>
    <property type="match status" value="1"/>
</dbReference>
<comment type="caution">
    <text evidence="9">The sequence shown here is derived from an EMBL/GenBank/DDBJ whole genome shotgun (WGS) entry which is preliminary data.</text>
</comment>
<dbReference type="Pfam" id="PF00270">
    <property type="entry name" value="DEAD"/>
    <property type="match status" value="1"/>
</dbReference>
<evidence type="ECO:0000256" key="5">
    <source>
        <dbReference type="ARBA" id="ARBA00038437"/>
    </source>
</evidence>
<dbReference type="CDD" id="cd00268">
    <property type="entry name" value="DEADc"/>
    <property type="match status" value="1"/>
</dbReference>
<evidence type="ECO:0000259" key="8">
    <source>
        <dbReference type="PROSITE" id="PS51194"/>
    </source>
</evidence>
<protein>
    <submittedName>
        <fullName evidence="9">DEAD/DEAH box helicase</fullName>
    </submittedName>
</protein>
<evidence type="ECO:0000256" key="2">
    <source>
        <dbReference type="ARBA" id="ARBA00022801"/>
    </source>
</evidence>
<evidence type="ECO:0000256" key="3">
    <source>
        <dbReference type="ARBA" id="ARBA00022806"/>
    </source>
</evidence>
<organism evidence="9 10">
    <name type="scientific">Vagococcus silagei</name>
    <dbReference type="NCBI Taxonomy" id="2508885"/>
    <lineage>
        <taxon>Bacteria</taxon>
        <taxon>Bacillati</taxon>
        <taxon>Bacillota</taxon>
        <taxon>Bacilli</taxon>
        <taxon>Lactobacillales</taxon>
        <taxon>Enterococcaceae</taxon>
        <taxon>Vagococcus</taxon>
    </lineage>
</organism>
<keyword evidence="10" id="KW-1185">Reference proteome</keyword>
<keyword evidence="1" id="KW-0547">Nucleotide-binding</keyword>